<organism evidence="1 2">
    <name type="scientific">Noviherbaspirillum album</name>
    <dbReference type="NCBI Taxonomy" id="3080276"/>
    <lineage>
        <taxon>Bacteria</taxon>
        <taxon>Pseudomonadati</taxon>
        <taxon>Pseudomonadota</taxon>
        <taxon>Betaproteobacteria</taxon>
        <taxon>Burkholderiales</taxon>
        <taxon>Oxalobacteraceae</taxon>
        <taxon>Noviherbaspirillum</taxon>
    </lineage>
</organism>
<dbReference type="InterPro" id="IPR046171">
    <property type="entry name" value="DUF6173"/>
</dbReference>
<protein>
    <submittedName>
        <fullName evidence="1">DUF6173 family protein</fullName>
    </submittedName>
</protein>
<dbReference type="EMBL" id="JAWIIV010000001">
    <property type="protein sequence ID" value="MEC4717820.1"/>
    <property type="molecule type" value="Genomic_DNA"/>
</dbReference>
<dbReference type="RefSeq" id="WP_326504566.1">
    <property type="nucleotide sequence ID" value="NZ_JAWIIV010000001.1"/>
</dbReference>
<dbReference type="Proteomes" id="UP001352263">
    <property type="component" value="Unassembled WGS sequence"/>
</dbReference>
<evidence type="ECO:0000313" key="2">
    <source>
        <dbReference type="Proteomes" id="UP001352263"/>
    </source>
</evidence>
<keyword evidence="2" id="KW-1185">Reference proteome</keyword>
<comment type="caution">
    <text evidence="1">The sequence shown here is derived from an EMBL/GenBank/DDBJ whole genome shotgun (WGS) entry which is preliminary data.</text>
</comment>
<proteinExistence type="predicted"/>
<gene>
    <name evidence="1" type="ORF">RY831_01540</name>
</gene>
<reference evidence="1 2" key="1">
    <citation type="submission" date="2023-10" db="EMBL/GenBank/DDBJ databases">
        <title>Noviherbaspirillum sp. CPCC 100848 genome assembly.</title>
        <authorList>
            <person name="Li X.Y."/>
            <person name="Fang X.M."/>
        </authorList>
    </citation>
    <scope>NUCLEOTIDE SEQUENCE [LARGE SCALE GENOMIC DNA]</scope>
    <source>
        <strain evidence="1 2">CPCC 100848</strain>
    </source>
</reference>
<accession>A0ABU6J354</accession>
<evidence type="ECO:0000313" key="1">
    <source>
        <dbReference type="EMBL" id="MEC4717820.1"/>
    </source>
</evidence>
<sequence>MDQLIPQTNIPTLPETKSPAEYAFESLAQQVRQFEIQTKEEEVVGAMLASFGQSVILRIHQLRLCGQMICMEGVTDAGGPATLVQHFSQASVLLLRVPKAPAETKRPIGFLS</sequence>
<dbReference type="Pfam" id="PF19670">
    <property type="entry name" value="DUF6173"/>
    <property type="match status" value="1"/>
</dbReference>
<name>A0ABU6J354_9BURK</name>